<evidence type="ECO:0000256" key="3">
    <source>
        <dbReference type="ARBA" id="ARBA00022645"/>
    </source>
</evidence>
<keyword evidence="7" id="KW-0378">Hydrolase</keyword>
<sequence length="634" mass="70368">MKYSHTLLILIILLLTLAVVNAEEPPYMLVRVDVEAEMQVIPLLRMGLDIVDGVKGEYVELVCHPEEYTQILAQGYAAEILIEDMEQFYADRAATDDMGGYHTWSEAIDEIYQIHLDHPDITTEPFSIGQTIEGREMYVIKISDNPEIDEDEGEAFFNALIHAREPIGVELALGLVNHLTDQYGSDPYITDLVDNREIFVLPVFNVDGYVYNETTNPSGGGMWRKNRRDNGGGIYGVDLNRNFSFDWGYNNIGSSPSPGSATYRGTGPFSEPETENVRQFCNEHNFAINLNIHSYSNLMMYAWSGPHRGFTPEDALFAAISTTMIQWNGYPFGTGWQVLYEMNGEANDWMYGEQSEKPRILSWLFEVGSSFWPAPSQIPGLVAENLQPCLYLIEQAQYHMSPRLTLTPYNPPIQIPAAGGSFDFNIASAYIGAEPVTVNLWIDVTLPSGTVFGPLLGPAQLTMPSGFTFDRDRTQDVPGNAPEGTYIYSVHAGIYPDINWHTASFEFEKLSTGDGEGASSWWNYVDALDEFSGDTIGMASPQASALPAGHEIMGNYPNPFNPLTVISFELRVSSLVKLSIYDITGRLVVELVNGWRDAGAYEVNFDGSALVSGIYIAKLIHGSNTSTAKLVLMK</sequence>
<name>A0A532UYU9_UNCL8</name>
<dbReference type="PROSITE" id="PS52035">
    <property type="entry name" value="PEPTIDASE_M14"/>
    <property type="match status" value="1"/>
</dbReference>
<dbReference type="GO" id="GO:0006508">
    <property type="term" value="P:proteolysis"/>
    <property type="evidence" value="ECO:0007669"/>
    <property type="project" value="UniProtKB-KW"/>
</dbReference>
<evidence type="ECO:0000256" key="7">
    <source>
        <dbReference type="ARBA" id="ARBA00022801"/>
    </source>
</evidence>
<dbReference type="InterPro" id="IPR000834">
    <property type="entry name" value="Peptidase_M14"/>
</dbReference>
<dbReference type="Pfam" id="PF18962">
    <property type="entry name" value="Por_Secre_tail"/>
    <property type="match status" value="1"/>
</dbReference>
<evidence type="ECO:0000256" key="8">
    <source>
        <dbReference type="ARBA" id="ARBA00022833"/>
    </source>
</evidence>
<evidence type="ECO:0000256" key="1">
    <source>
        <dbReference type="ARBA" id="ARBA00001947"/>
    </source>
</evidence>
<feature type="domain" description="Peptidase M14" evidence="13">
    <location>
        <begin position="100"/>
        <end position="396"/>
    </location>
</feature>
<dbReference type="PANTHER" id="PTHR11705:SF143">
    <property type="entry name" value="SLL0236 PROTEIN"/>
    <property type="match status" value="1"/>
</dbReference>
<accession>A0A532UYU9</accession>
<dbReference type="InterPro" id="IPR026444">
    <property type="entry name" value="Secre_tail"/>
</dbReference>
<evidence type="ECO:0000256" key="6">
    <source>
        <dbReference type="ARBA" id="ARBA00022729"/>
    </source>
</evidence>
<gene>
    <name evidence="14" type="ORF">CEE37_10240</name>
</gene>
<dbReference type="EC" id="3.4.17.18" evidence="11"/>
<dbReference type="GO" id="GO:0008270">
    <property type="term" value="F:zinc ion binding"/>
    <property type="evidence" value="ECO:0007669"/>
    <property type="project" value="InterPro"/>
</dbReference>
<evidence type="ECO:0000313" key="14">
    <source>
        <dbReference type="EMBL" id="TKJ40106.1"/>
    </source>
</evidence>
<evidence type="ECO:0000259" key="13">
    <source>
        <dbReference type="PROSITE" id="PS52035"/>
    </source>
</evidence>
<dbReference type="FunFam" id="3.40.630.10:FF:000084">
    <property type="entry name" value="Carboxypeptidase B2"/>
    <property type="match status" value="1"/>
</dbReference>
<keyword evidence="6" id="KW-0732">Signal</keyword>
<dbReference type="Gene3D" id="2.60.40.4070">
    <property type="match status" value="1"/>
</dbReference>
<dbReference type="PANTHER" id="PTHR11705">
    <property type="entry name" value="PROTEASE FAMILY M14 CARBOXYPEPTIDASE A,B"/>
    <property type="match status" value="1"/>
</dbReference>
<protein>
    <recommendedName>
        <fullName evidence="11">carboxypeptidase T</fullName>
        <ecNumber evidence="11">3.4.17.18</ecNumber>
    </recommendedName>
</protein>
<organism evidence="14 15">
    <name type="scientific">candidate division LCP-89 bacterium B3_LCP</name>
    <dbReference type="NCBI Taxonomy" id="2012998"/>
    <lineage>
        <taxon>Bacteria</taxon>
        <taxon>Pseudomonadati</taxon>
        <taxon>Bacteria division LCP-89</taxon>
    </lineage>
</organism>
<dbReference type="SUPFAM" id="SSF53187">
    <property type="entry name" value="Zn-dependent exopeptidases"/>
    <property type="match status" value="1"/>
</dbReference>
<evidence type="ECO:0000313" key="15">
    <source>
        <dbReference type="Proteomes" id="UP000319619"/>
    </source>
</evidence>
<dbReference type="NCBIfam" id="TIGR04183">
    <property type="entry name" value="Por_Secre_tail"/>
    <property type="match status" value="1"/>
</dbReference>
<dbReference type="CDD" id="cd03859">
    <property type="entry name" value="M14_CPT"/>
    <property type="match status" value="1"/>
</dbReference>
<keyword evidence="8" id="KW-0862">Zinc</keyword>
<evidence type="ECO:0000256" key="2">
    <source>
        <dbReference type="ARBA" id="ARBA00005988"/>
    </source>
</evidence>
<keyword evidence="9" id="KW-0482">Metalloprotease</keyword>
<evidence type="ECO:0000256" key="4">
    <source>
        <dbReference type="ARBA" id="ARBA00022670"/>
    </source>
</evidence>
<comment type="cofactor">
    <cofactor evidence="1">
        <name>Zn(2+)</name>
        <dbReference type="ChEBI" id="CHEBI:29105"/>
    </cofactor>
</comment>
<dbReference type="EMBL" id="NJBN01000006">
    <property type="protein sequence ID" value="TKJ40106.1"/>
    <property type="molecule type" value="Genomic_DNA"/>
</dbReference>
<dbReference type="PRINTS" id="PR00765">
    <property type="entry name" value="CRBOXYPTASEA"/>
</dbReference>
<dbReference type="AlphaFoldDB" id="A0A532UYU9"/>
<evidence type="ECO:0000256" key="10">
    <source>
        <dbReference type="ARBA" id="ARBA00050859"/>
    </source>
</evidence>
<dbReference type="SMART" id="SM00631">
    <property type="entry name" value="Zn_pept"/>
    <property type="match status" value="1"/>
</dbReference>
<evidence type="ECO:0000256" key="9">
    <source>
        <dbReference type="ARBA" id="ARBA00023049"/>
    </source>
</evidence>
<keyword evidence="5" id="KW-0479">Metal-binding</keyword>
<proteinExistence type="inferred from homology"/>
<feature type="active site" description="Proton donor/acceptor" evidence="12">
    <location>
        <position position="366"/>
    </location>
</feature>
<dbReference type="Pfam" id="PF00246">
    <property type="entry name" value="Peptidase_M14"/>
    <property type="match status" value="1"/>
</dbReference>
<evidence type="ECO:0000256" key="12">
    <source>
        <dbReference type="PROSITE-ProRule" id="PRU01379"/>
    </source>
</evidence>
<dbReference type="Proteomes" id="UP000319619">
    <property type="component" value="Unassembled WGS sequence"/>
</dbReference>
<dbReference type="Gene3D" id="3.40.630.10">
    <property type="entry name" value="Zn peptidases"/>
    <property type="match status" value="1"/>
</dbReference>
<keyword evidence="4" id="KW-0645">Protease</keyword>
<dbReference type="GO" id="GO:0005615">
    <property type="term" value="C:extracellular space"/>
    <property type="evidence" value="ECO:0007669"/>
    <property type="project" value="TreeGrafter"/>
</dbReference>
<comment type="catalytic activity">
    <reaction evidence="10">
        <text>Releases a C-terminal residue, which may be hydrophobic or positively charged.</text>
        <dbReference type="EC" id="3.4.17.18"/>
    </reaction>
</comment>
<dbReference type="InterPro" id="IPR033810">
    <property type="entry name" value="Carboxypeptidase_T"/>
</dbReference>
<reference evidence="14 15" key="1">
    <citation type="submission" date="2017-06" db="EMBL/GenBank/DDBJ databases">
        <title>Novel microbial phyla capable of carbon fixation and sulfur reduction in deep-sea sediments.</title>
        <authorList>
            <person name="Huang J."/>
            <person name="Baker B."/>
            <person name="Wang Y."/>
        </authorList>
    </citation>
    <scope>NUCLEOTIDE SEQUENCE [LARGE SCALE GENOMIC DNA]</scope>
    <source>
        <strain evidence="14">B3_LCP</strain>
    </source>
</reference>
<comment type="caution">
    <text evidence="14">The sequence shown here is derived from an EMBL/GenBank/DDBJ whole genome shotgun (WGS) entry which is preliminary data.</text>
</comment>
<dbReference type="GO" id="GO:0004181">
    <property type="term" value="F:metallocarboxypeptidase activity"/>
    <property type="evidence" value="ECO:0007669"/>
    <property type="project" value="InterPro"/>
</dbReference>
<evidence type="ECO:0000256" key="11">
    <source>
        <dbReference type="ARBA" id="ARBA00066554"/>
    </source>
</evidence>
<evidence type="ECO:0000256" key="5">
    <source>
        <dbReference type="ARBA" id="ARBA00022723"/>
    </source>
</evidence>
<comment type="similarity">
    <text evidence="2 12">Belongs to the peptidase M14 family.</text>
</comment>
<keyword evidence="3" id="KW-0121">Carboxypeptidase</keyword>